<dbReference type="InterPro" id="IPR002734">
    <property type="entry name" value="RibDG_C"/>
</dbReference>
<dbReference type="PANTHER" id="PTHR38011">
    <property type="entry name" value="DIHYDROFOLATE REDUCTASE FAMILY PROTEIN (AFU_ORTHOLOGUE AFUA_8G06820)"/>
    <property type="match status" value="1"/>
</dbReference>
<reference evidence="2 3" key="1">
    <citation type="submission" date="2019-11" db="EMBL/GenBank/DDBJ databases">
        <authorList>
            <person name="Li X.-J."/>
            <person name="Feng X.-M."/>
        </authorList>
    </citation>
    <scope>NUCLEOTIDE SEQUENCE [LARGE SCALE GENOMIC DNA]</scope>
    <source>
        <strain evidence="2 3">XMNu-373</strain>
    </source>
</reference>
<organism evidence="2 3">
    <name type="scientific">Phytoactinopolyspora mesophila</name>
    <dbReference type="NCBI Taxonomy" id="2650750"/>
    <lineage>
        <taxon>Bacteria</taxon>
        <taxon>Bacillati</taxon>
        <taxon>Actinomycetota</taxon>
        <taxon>Actinomycetes</taxon>
        <taxon>Jiangellales</taxon>
        <taxon>Jiangellaceae</taxon>
        <taxon>Phytoactinopolyspora</taxon>
    </lineage>
</organism>
<proteinExistence type="predicted"/>
<gene>
    <name evidence="2" type="ORF">F7O44_18220</name>
</gene>
<evidence type="ECO:0000259" key="1">
    <source>
        <dbReference type="Pfam" id="PF01872"/>
    </source>
</evidence>
<dbReference type="InterPro" id="IPR050765">
    <property type="entry name" value="Riboflavin_Biosynth_HTPR"/>
</dbReference>
<dbReference type="Gene3D" id="3.40.430.10">
    <property type="entry name" value="Dihydrofolate Reductase, subunit A"/>
    <property type="match status" value="1"/>
</dbReference>
<dbReference type="GO" id="GO:0008703">
    <property type="term" value="F:5-amino-6-(5-phosphoribosylamino)uracil reductase activity"/>
    <property type="evidence" value="ECO:0007669"/>
    <property type="project" value="InterPro"/>
</dbReference>
<accession>A0A7K3M6X1</accession>
<dbReference type="GO" id="GO:0009231">
    <property type="term" value="P:riboflavin biosynthetic process"/>
    <property type="evidence" value="ECO:0007669"/>
    <property type="project" value="InterPro"/>
</dbReference>
<dbReference type="InterPro" id="IPR024072">
    <property type="entry name" value="DHFR-like_dom_sf"/>
</dbReference>
<dbReference type="AlphaFoldDB" id="A0A7K3M6X1"/>
<dbReference type="PANTHER" id="PTHR38011:SF2">
    <property type="entry name" value="BIFUNCTIONAL DEAMINASE-REDUCTASE DOMAIN PROTEIN"/>
    <property type="match status" value="1"/>
</dbReference>
<dbReference type="EMBL" id="WLZY01000006">
    <property type="protein sequence ID" value="NDL59005.1"/>
    <property type="molecule type" value="Genomic_DNA"/>
</dbReference>
<keyword evidence="3" id="KW-1185">Reference proteome</keyword>
<dbReference type="RefSeq" id="WP_162451700.1">
    <property type="nucleotide sequence ID" value="NZ_WLZY01000006.1"/>
</dbReference>
<sequence length="203" mass="21930">MGTVAVTAFASMDGVVQAPGGPGEDESGGFALGGWLVPYVDDEMGRIVSERFARADAFLLGRKTYEIFAGYWPAVTDPDDPVASRLNTLPKYVPSTTLRTADWTGTTVLEGDIADEVAELKRRHAREIQVHGSGHLIQSLREHELVDLYHVWTYPVVLGTGKRLFPEGCASSALELVDTQTTSTGVVVSTYRPAGKVETGTFL</sequence>
<comment type="caution">
    <text evidence="2">The sequence shown here is derived from an EMBL/GenBank/DDBJ whole genome shotgun (WGS) entry which is preliminary data.</text>
</comment>
<feature type="domain" description="Bacterial bifunctional deaminase-reductase C-terminal" evidence="1">
    <location>
        <begin position="3"/>
        <end position="188"/>
    </location>
</feature>
<protein>
    <submittedName>
        <fullName evidence="2">Dihydrofolate reductase</fullName>
    </submittedName>
</protein>
<evidence type="ECO:0000313" key="2">
    <source>
        <dbReference type="EMBL" id="NDL59005.1"/>
    </source>
</evidence>
<dbReference type="SUPFAM" id="SSF53597">
    <property type="entry name" value="Dihydrofolate reductase-like"/>
    <property type="match status" value="1"/>
</dbReference>
<evidence type="ECO:0000313" key="3">
    <source>
        <dbReference type="Proteomes" id="UP000460435"/>
    </source>
</evidence>
<name>A0A7K3M6X1_9ACTN</name>
<dbReference type="Pfam" id="PF01872">
    <property type="entry name" value="RibD_C"/>
    <property type="match status" value="1"/>
</dbReference>
<dbReference type="Proteomes" id="UP000460435">
    <property type="component" value="Unassembled WGS sequence"/>
</dbReference>